<evidence type="ECO:0000313" key="1">
    <source>
        <dbReference type="EMBL" id="CAD9672109.1"/>
    </source>
</evidence>
<protein>
    <submittedName>
        <fullName evidence="1">Uncharacterized protein</fullName>
    </submittedName>
</protein>
<gene>
    <name evidence="1" type="ORF">EANT1437_LOCUS7236</name>
</gene>
<dbReference type="EMBL" id="HBHI01014111">
    <property type="protein sequence ID" value="CAD9672109.1"/>
    <property type="molecule type" value="Transcribed_RNA"/>
</dbReference>
<organism evidence="1">
    <name type="scientific">Eucampia antarctica</name>
    <dbReference type="NCBI Taxonomy" id="49252"/>
    <lineage>
        <taxon>Eukaryota</taxon>
        <taxon>Sar</taxon>
        <taxon>Stramenopiles</taxon>
        <taxon>Ochrophyta</taxon>
        <taxon>Bacillariophyta</taxon>
        <taxon>Mediophyceae</taxon>
        <taxon>Biddulphiophycidae</taxon>
        <taxon>Hemiaulales</taxon>
        <taxon>Hemiaulaceae</taxon>
        <taxon>Eucampia</taxon>
    </lineage>
</organism>
<name>A0A7S2RIR2_9STRA</name>
<accession>A0A7S2RIR2</accession>
<proteinExistence type="predicted"/>
<reference evidence="1" key="1">
    <citation type="submission" date="2021-01" db="EMBL/GenBank/DDBJ databases">
        <authorList>
            <person name="Corre E."/>
            <person name="Pelletier E."/>
            <person name="Niang G."/>
            <person name="Scheremetjew M."/>
            <person name="Finn R."/>
            <person name="Kale V."/>
            <person name="Holt S."/>
            <person name="Cochrane G."/>
            <person name="Meng A."/>
            <person name="Brown T."/>
            <person name="Cohen L."/>
        </authorList>
    </citation>
    <scope>NUCLEOTIDE SEQUENCE</scope>
    <source>
        <strain evidence="1">CCMP1452</strain>
    </source>
</reference>
<dbReference type="AlphaFoldDB" id="A0A7S2RIR2"/>
<sequence>MSDHHHKLISRNSVLYSMKEDDFTNEEEYRICYNMNADNNPQPEDDVPMLAPIYHEMVEKRPPLSFRFCGYTLWLEPEQFDNDLSQAMSMACTAHGLHPIPSPHITLIYGMTHLTETEVQHLFRHDLQLLLRKGWGEPFQSIGILADKTFDGVNGENMV</sequence>